<keyword evidence="6 12" id="KW-1133">Transmembrane helix</keyword>
<feature type="compositionally biased region" description="Basic residues" evidence="11">
    <location>
        <begin position="549"/>
        <end position="563"/>
    </location>
</feature>
<feature type="region of interest" description="Disordered" evidence="11">
    <location>
        <begin position="704"/>
        <end position="848"/>
    </location>
</feature>
<feature type="compositionally biased region" description="Basic and acidic residues" evidence="11">
    <location>
        <begin position="954"/>
        <end position="980"/>
    </location>
</feature>
<keyword evidence="10" id="KW-0739">Sodium transport</keyword>
<dbReference type="PANTHER" id="PTHR31382:SF4">
    <property type="entry name" value="NA(+)_H(+) ANTIPORTER"/>
    <property type="match status" value="1"/>
</dbReference>
<feature type="compositionally biased region" description="Basic and acidic residues" evidence="11">
    <location>
        <begin position="658"/>
        <end position="685"/>
    </location>
</feature>
<evidence type="ECO:0000313" key="14">
    <source>
        <dbReference type="EMBL" id="GAO52738.1"/>
    </source>
</evidence>
<feature type="region of interest" description="Disordered" evidence="11">
    <location>
        <begin position="658"/>
        <end position="688"/>
    </location>
</feature>
<keyword evidence="7" id="KW-0915">Sodium</keyword>
<dbReference type="GO" id="GO:0120029">
    <property type="term" value="P:proton export across plasma membrane"/>
    <property type="evidence" value="ECO:0007669"/>
    <property type="project" value="InterPro"/>
</dbReference>
<sequence length="980" mass="108191">MHFASTTIFYVLLCMCARKPHHQVTQSTRAAYTPSHSPQRLMRGSSLQQIAPFLLVLGWASPVWGWDHFGVNKPHLAYAILGGFVTIFSLLSLFIKEKLYIGEATVATIVGIIFGPHCLNLFAPETWGNVDQITLELTRIVLIVQIFAVGVELPKKYMKRHWVSVAILLLPVMTFGWLISSLFMWALLPKLNFAESLAVAACITATDPVLASSVVGKGKFAKRVPGHLRNLLSAESGCNDGMAFPFLYLALYIILDEYKAGPAIRDWILLTILYEVVFGCALGAFIGYVGRQSIKYAENHNLIDRESFLVFYFVLSMFCAGAGTLLGTDDLLVAFSAGTAFAWDGWFSKKTEESHVSNVIDLLLNLSLFVYFGAIVPWESFNAPALGVTPWRLVVISILILLFRRIPAILALKPFIPDIKTWREALFCGHFGPIGVGAIFISILARAELEHGHTTPLATLPSDPNSSNYISIQLIWPVTSFIVLASIIVHGSSIAVYTLGTHINTLSITMTMTRDNTTTDNPTWLNRLPRIEVGQSVSLGRDEDGNGMRLRRKNSRSRSRRGVGGRVDESAIGRGLKPGDAELALGSSRSSEDRRDRDRDGDRDESDETLRGGRDREGRTEEDREEEINNGNQVFREGADVIIEDENGEIVHRYSEEQTGALHEKLSDHVPDPEERKQAVRDPGHPKHGVVQKILGMFRKEGARHGVSVEDLRAVVVESTPTTSRSVSRAEDVWDEKEENEEEEYRHRGRGAHRRGSETDSDSEKGESSTGVRKKRIPKVAISGPSDARPLDDTVHSNKVAPKLGSAATPSIIVSDRRNSKATTRSEAKARADREKETPAEARRRMDVLRNMETDEVVEEEKRLAREAFERRQKELQAQFGDEDTEKEEDAGEESGGVNVEGLRSPTPRIRFGGATVDSGELPSGLGSGGDVTSTGPSRSPANGNENGNGGNNDDSRSTRISFDEGAAKRLREQQRGSRG</sequence>
<keyword evidence="8" id="KW-0406">Ion transport</keyword>
<dbReference type="GO" id="GO:0015385">
    <property type="term" value="F:sodium:proton antiporter activity"/>
    <property type="evidence" value="ECO:0007669"/>
    <property type="project" value="InterPro"/>
</dbReference>
<feature type="compositionally biased region" description="Basic and acidic residues" evidence="11">
    <location>
        <begin position="815"/>
        <end position="848"/>
    </location>
</feature>
<evidence type="ECO:0000259" key="13">
    <source>
        <dbReference type="Pfam" id="PF00999"/>
    </source>
</evidence>
<evidence type="ECO:0000313" key="15">
    <source>
        <dbReference type="Proteomes" id="UP000033140"/>
    </source>
</evidence>
<evidence type="ECO:0000256" key="5">
    <source>
        <dbReference type="ARBA" id="ARBA00022692"/>
    </source>
</evidence>
<feature type="transmembrane region" description="Helical" evidence="12">
    <location>
        <begin position="474"/>
        <end position="500"/>
    </location>
</feature>
<evidence type="ECO:0000256" key="8">
    <source>
        <dbReference type="ARBA" id="ARBA00023065"/>
    </source>
</evidence>
<feature type="transmembrane region" description="Helical" evidence="12">
    <location>
        <begin position="165"/>
        <end position="187"/>
    </location>
</feature>
<evidence type="ECO:0000256" key="4">
    <source>
        <dbReference type="ARBA" id="ARBA00022449"/>
    </source>
</evidence>
<dbReference type="GO" id="GO:0030007">
    <property type="term" value="P:intracellular potassium ion homeostasis"/>
    <property type="evidence" value="ECO:0007669"/>
    <property type="project" value="TreeGrafter"/>
</dbReference>
<evidence type="ECO:0000256" key="10">
    <source>
        <dbReference type="ARBA" id="ARBA00023201"/>
    </source>
</evidence>
<feature type="compositionally biased region" description="Basic and acidic residues" evidence="11">
    <location>
        <begin position="755"/>
        <end position="767"/>
    </location>
</feature>
<comment type="caution">
    <text evidence="14">The sequence shown here is derived from an EMBL/GenBank/DDBJ whole genome shotgun (WGS) entry which is preliminary data.</text>
</comment>
<feature type="compositionally biased region" description="Basic and acidic residues" evidence="11">
    <location>
        <begin position="590"/>
        <end position="622"/>
    </location>
</feature>
<feature type="transmembrane region" description="Helical" evidence="12">
    <location>
        <begin position="267"/>
        <end position="288"/>
    </location>
</feature>
<dbReference type="STRING" id="698492.A0A0E9NSI6"/>
<organism evidence="14 15">
    <name type="scientific">Saitoella complicata (strain BCRC 22490 / CBS 7301 / JCM 7358 / NBRC 10748 / NRRL Y-17804)</name>
    <dbReference type="NCBI Taxonomy" id="698492"/>
    <lineage>
        <taxon>Eukaryota</taxon>
        <taxon>Fungi</taxon>
        <taxon>Dikarya</taxon>
        <taxon>Ascomycota</taxon>
        <taxon>Taphrinomycotina</taxon>
        <taxon>Taphrinomycotina incertae sedis</taxon>
        <taxon>Saitoella</taxon>
    </lineage>
</organism>
<feature type="compositionally biased region" description="Acidic residues" evidence="11">
    <location>
        <begin position="881"/>
        <end position="893"/>
    </location>
</feature>
<protein>
    <recommendedName>
        <fullName evidence="13">Cation/H+ exchanger transmembrane domain-containing protein</fullName>
    </recommendedName>
</protein>
<accession>A0A0E9NSI6</accession>
<dbReference type="Proteomes" id="UP000033140">
    <property type="component" value="Unassembled WGS sequence"/>
</dbReference>
<evidence type="ECO:0000256" key="9">
    <source>
        <dbReference type="ARBA" id="ARBA00023136"/>
    </source>
</evidence>
<dbReference type="EMBL" id="BACD03000084">
    <property type="protein sequence ID" value="GAO52738.1"/>
    <property type="molecule type" value="Genomic_DNA"/>
</dbReference>
<feature type="compositionally biased region" description="Basic and acidic residues" evidence="11">
    <location>
        <begin position="704"/>
        <end position="713"/>
    </location>
</feature>
<feature type="transmembrane region" description="Helical" evidence="12">
    <location>
        <begin position="359"/>
        <end position="378"/>
    </location>
</feature>
<evidence type="ECO:0000256" key="12">
    <source>
        <dbReference type="SAM" id="Phobius"/>
    </source>
</evidence>
<proteinExistence type="inferred from homology"/>
<feature type="domain" description="Cation/H+ exchanger transmembrane" evidence="13">
    <location>
        <begin position="89"/>
        <end position="497"/>
    </location>
</feature>
<dbReference type="Gene3D" id="1.20.1530.20">
    <property type="match status" value="1"/>
</dbReference>
<gene>
    <name evidence="14" type="ORF">G7K_6808-t1</name>
</gene>
<dbReference type="Pfam" id="PF00999">
    <property type="entry name" value="Na_H_Exchanger"/>
    <property type="match status" value="1"/>
</dbReference>
<evidence type="ECO:0000256" key="3">
    <source>
        <dbReference type="ARBA" id="ARBA00022448"/>
    </source>
</evidence>
<keyword evidence="15" id="KW-1185">Reference proteome</keyword>
<feature type="transmembrane region" description="Helical" evidence="12">
    <location>
        <begin position="76"/>
        <end position="95"/>
    </location>
</feature>
<keyword evidence="3" id="KW-0813">Transport</keyword>
<feature type="compositionally biased region" description="Acidic residues" evidence="11">
    <location>
        <begin position="733"/>
        <end position="743"/>
    </location>
</feature>
<evidence type="ECO:0000256" key="6">
    <source>
        <dbReference type="ARBA" id="ARBA00022989"/>
    </source>
</evidence>
<dbReference type="FunFam" id="1.20.1530.20:FF:000015">
    <property type="entry name" value="Na(+)/H(+) antiporter 2"/>
    <property type="match status" value="1"/>
</dbReference>
<feature type="compositionally biased region" description="Polar residues" evidence="11">
    <location>
        <begin position="931"/>
        <end position="942"/>
    </location>
</feature>
<reference evidence="14 15" key="3">
    <citation type="journal article" date="2015" name="Genome Announc.">
        <title>Draft Genome Sequence of the Archiascomycetous Yeast Saitoella complicata.</title>
        <authorList>
            <person name="Yamauchi K."/>
            <person name="Kondo S."/>
            <person name="Hamamoto M."/>
            <person name="Takahashi Y."/>
            <person name="Ogura Y."/>
            <person name="Hayashi T."/>
            <person name="Nishida H."/>
        </authorList>
    </citation>
    <scope>NUCLEOTIDE SEQUENCE [LARGE SCALE GENOMIC DNA]</scope>
    <source>
        <strain evidence="14 15">NRRL Y-17804</strain>
    </source>
</reference>
<keyword evidence="4" id="KW-0050">Antiport</keyword>
<dbReference type="GO" id="GO:0005886">
    <property type="term" value="C:plasma membrane"/>
    <property type="evidence" value="ECO:0007669"/>
    <property type="project" value="InterPro"/>
</dbReference>
<dbReference type="PANTHER" id="PTHR31382">
    <property type="entry name" value="NA(+)/H(+) ANTIPORTER"/>
    <property type="match status" value="1"/>
</dbReference>
<name>A0A0E9NSI6_SAICN</name>
<feature type="transmembrane region" description="Helical" evidence="12">
    <location>
        <begin position="390"/>
        <end position="412"/>
    </location>
</feature>
<reference evidence="14 15" key="2">
    <citation type="journal article" date="2014" name="J. Gen. Appl. Microbiol.">
        <title>The early diverging ascomycetous budding yeast Saitoella complicata has three histone deacetylases belonging to the Clr6, Hos2, and Rpd3 lineages.</title>
        <authorList>
            <person name="Nishida H."/>
            <person name="Matsumoto T."/>
            <person name="Kondo S."/>
            <person name="Hamamoto M."/>
            <person name="Yoshikawa H."/>
        </authorList>
    </citation>
    <scope>NUCLEOTIDE SEQUENCE [LARGE SCALE GENOMIC DNA]</scope>
    <source>
        <strain evidence="14 15">NRRL Y-17804</strain>
    </source>
</reference>
<feature type="transmembrane region" description="Helical" evidence="12">
    <location>
        <begin position="308"/>
        <end position="325"/>
    </location>
</feature>
<feature type="transmembrane region" description="Helical" evidence="12">
    <location>
        <begin position="424"/>
        <end position="445"/>
    </location>
</feature>
<evidence type="ECO:0000256" key="7">
    <source>
        <dbReference type="ARBA" id="ARBA00023053"/>
    </source>
</evidence>
<comment type="similarity">
    <text evidence="2">Belongs to the fungal Na(+)/H(+) exchanger family.</text>
</comment>
<feature type="region of interest" description="Disordered" evidence="11">
    <location>
        <begin position="536"/>
        <end position="633"/>
    </location>
</feature>
<dbReference type="InterPro" id="IPR004712">
    <property type="entry name" value="Na+/H+_antiporter_fungi"/>
</dbReference>
<evidence type="ECO:0000256" key="11">
    <source>
        <dbReference type="SAM" id="MobiDB-lite"/>
    </source>
</evidence>
<dbReference type="GO" id="GO:0036376">
    <property type="term" value="P:sodium ion export across plasma membrane"/>
    <property type="evidence" value="ECO:0007669"/>
    <property type="project" value="InterPro"/>
</dbReference>
<dbReference type="AlphaFoldDB" id="A0A0E9NSI6"/>
<evidence type="ECO:0000256" key="2">
    <source>
        <dbReference type="ARBA" id="ARBA00005248"/>
    </source>
</evidence>
<evidence type="ECO:0000256" key="1">
    <source>
        <dbReference type="ARBA" id="ARBA00004141"/>
    </source>
</evidence>
<dbReference type="InterPro" id="IPR038770">
    <property type="entry name" value="Na+/solute_symporter_sf"/>
</dbReference>
<dbReference type="GO" id="GO:0042391">
    <property type="term" value="P:regulation of membrane potential"/>
    <property type="evidence" value="ECO:0007669"/>
    <property type="project" value="InterPro"/>
</dbReference>
<keyword evidence="5 12" id="KW-0812">Transmembrane</keyword>
<reference evidence="14 15" key="1">
    <citation type="journal article" date="2011" name="J. Gen. Appl. Microbiol.">
        <title>Draft genome sequencing of the enigmatic yeast Saitoella complicata.</title>
        <authorList>
            <person name="Nishida H."/>
            <person name="Hamamoto M."/>
            <person name="Sugiyama J."/>
        </authorList>
    </citation>
    <scope>NUCLEOTIDE SEQUENCE [LARGE SCALE GENOMIC DNA]</scope>
    <source>
        <strain evidence="14 15">NRRL Y-17804</strain>
    </source>
</reference>
<feature type="region of interest" description="Disordered" evidence="11">
    <location>
        <begin position="874"/>
        <end position="980"/>
    </location>
</feature>
<keyword evidence="9 12" id="KW-0472">Membrane</keyword>
<dbReference type="OMA" id="INWREAL"/>
<comment type="subcellular location">
    <subcellularLocation>
        <location evidence="1">Membrane</location>
        <topology evidence="1">Multi-pass membrane protein</topology>
    </subcellularLocation>
</comment>
<feature type="transmembrane region" description="Helical" evidence="12">
    <location>
        <begin position="46"/>
        <end position="64"/>
    </location>
</feature>
<dbReference type="InterPro" id="IPR006153">
    <property type="entry name" value="Cation/H_exchanger_TM"/>
</dbReference>